<organism evidence="1 2">
    <name type="scientific">Hohaiivirga grylli</name>
    <dbReference type="NCBI Taxonomy" id="3133970"/>
    <lineage>
        <taxon>Bacteria</taxon>
        <taxon>Pseudomonadati</taxon>
        <taxon>Pseudomonadota</taxon>
        <taxon>Alphaproteobacteria</taxon>
        <taxon>Hyphomicrobiales</taxon>
        <taxon>Methylobacteriaceae</taxon>
        <taxon>Hohaiivirga</taxon>
    </lineage>
</organism>
<dbReference type="EMBL" id="JBBYXI010000018">
    <property type="protein sequence ID" value="MEN3931818.1"/>
    <property type="molecule type" value="Genomic_DNA"/>
</dbReference>
<dbReference type="Proteomes" id="UP001418637">
    <property type="component" value="Unassembled WGS sequence"/>
</dbReference>
<dbReference type="RefSeq" id="WP_346337879.1">
    <property type="nucleotide sequence ID" value="NZ_JBBYXI010000018.1"/>
</dbReference>
<protein>
    <submittedName>
        <fullName evidence="1">Uncharacterized protein</fullName>
    </submittedName>
</protein>
<reference evidence="1 2" key="1">
    <citation type="submission" date="2024-04" db="EMBL/GenBank/DDBJ databases">
        <title>A novel species isolated from cricket.</title>
        <authorList>
            <person name="Wang H.-C."/>
        </authorList>
    </citation>
    <scope>NUCLEOTIDE SEQUENCE [LARGE SCALE GENOMIC DNA]</scope>
    <source>
        <strain evidence="1 2">WL0021</strain>
    </source>
</reference>
<proteinExistence type="predicted"/>
<evidence type="ECO:0000313" key="2">
    <source>
        <dbReference type="Proteomes" id="UP001418637"/>
    </source>
</evidence>
<name>A0ABV0BLJ7_9HYPH</name>
<evidence type="ECO:0000313" key="1">
    <source>
        <dbReference type="EMBL" id="MEN3931818.1"/>
    </source>
</evidence>
<comment type="caution">
    <text evidence="1">The sequence shown here is derived from an EMBL/GenBank/DDBJ whole genome shotgun (WGS) entry which is preliminary data.</text>
</comment>
<sequence>MSITIGFGYDSMATINNADLRALAADFDYGIEFGFEHFEEDCRFGIIKAMEILSIQNVIVLRSPKERNANLAFEIYQDLSKSFLSNERPVFFSFLECLFGILKEKKYTKFCWFQADEWYEDTMTRVSLGGLDELLLILSRPGGASLLTLSNKKNTYPVNDDFPFLFISDSNISYSFLK</sequence>
<gene>
    <name evidence="1" type="ORF">WJT86_12255</name>
</gene>
<accession>A0ABV0BLJ7</accession>
<keyword evidence="2" id="KW-1185">Reference proteome</keyword>